<name>A0AA88RUB8_9ASTE</name>
<dbReference type="Proteomes" id="UP001188597">
    <property type="component" value="Unassembled WGS sequence"/>
</dbReference>
<gene>
    <name evidence="1" type="ORF">RJ639_025564</name>
</gene>
<keyword evidence="2" id="KW-1185">Reference proteome</keyword>
<reference evidence="1" key="1">
    <citation type="submission" date="2022-12" db="EMBL/GenBank/DDBJ databases">
        <title>Draft genome assemblies for two species of Escallonia (Escalloniales).</title>
        <authorList>
            <person name="Chanderbali A."/>
            <person name="Dervinis C."/>
            <person name="Anghel I."/>
            <person name="Soltis D."/>
            <person name="Soltis P."/>
            <person name="Zapata F."/>
        </authorList>
    </citation>
    <scope>NUCLEOTIDE SEQUENCE</scope>
    <source>
        <strain evidence="1">UCBG64.0493</strain>
        <tissue evidence="1">Leaf</tissue>
    </source>
</reference>
<accession>A0AA88RUB8</accession>
<evidence type="ECO:0000313" key="1">
    <source>
        <dbReference type="EMBL" id="KAK2996424.1"/>
    </source>
</evidence>
<sequence length="135" mass="14891">MTDEPCSLIRQMNTTRNADDGTRWRQWRSRPSWPVVMVVDLNLDPQIWKESLRVGGNGGYGLGVGNLSDSCGIGYGGRQRTTAAEVEVDTGMATKTQHVHLITISAVGAAFGLAIEFNNLLEFKINSYQSIKFVE</sequence>
<comment type="caution">
    <text evidence="1">The sequence shown here is derived from an EMBL/GenBank/DDBJ whole genome shotgun (WGS) entry which is preliminary data.</text>
</comment>
<dbReference type="AlphaFoldDB" id="A0AA88RUB8"/>
<organism evidence="1 2">
    <name type="scientific">Escallonia herrerae</name>
    <dbReference type="NCBI Taxonomy" id="1293975"/>
    <lineage>
        <taxon>Eukaryota</taxon>
        <taxon>Viridiplantae</taxon>
        <taxon>Streptophyta</taxon>
        <taxon>Embryophyta</taxon>
        <taxon>Tracheophyta</taxon>
        <taxon>Spermatophyta</taxon>
        <taxon>Magnoliopsida</taxon>
        <taxon>eudicotyledons</taxon>
        <taxon>Gunneridae</taxon>
        <taxon>Pentapetalae</taxon>
        <taxon>asterids</taxon>
        <taxon>campanulids</taxon>
        <taxon>Escalloniales</taxon>
        <taxon>Escalloniaceae</taxon>
        <taxon>Escallonia</taxon>
    </lineage>
</organism>
<evidence type="ECO:0000313" key="2">
    <source>
        <dbReference type="Proteomes" id="UP001188597"/>
    </source>
</evidence>
<dbReference type="EMBL" id="JAVXUP010005090">
    <property type="protein sequence ID" value="KAK2996424.1"/>
    <property type="molecule type" value="Genomic_DNA"/>
</dbReference>
<proteinExistence type="predicted"/>
<protein>
    <submittedName>
        <fullName evidence="1">Uncharacterized protein</fullName>
    </submittedName>
</protein>